<organism evidence="9 10">
    <name type="scientific">Schwartzia succinivorans DSM 10502</name>
    <dbReference type="NCBI Taxonomy" id="1123243"/>
    <lineage>
        <taxon>Bacteria</taxon>
        <taxon>Bacillati</taxon>
        <taxon>Bacillota</taxon>
        <taxon>Negativicutes</taxon>
        <taxon>Selenomonadales</taxon>
        <taxon>Selenomonadaceae</taxon>
        <taxon>Schwartzia</taxon>
    </lineage>
</organism>
<keyword evidence="6 7" id="KW-0472">Membrane</keyword>
<dbReference type="PANTHER" id="PTHR47371">
    <property type="entry name" value="LIPOTEICHOIC ACID SYNTHASE"/>
    <property type="match status" value="1"/>
</dbReference>
<feature type="transmembrane region" description="Helical" evidence="7">
    <location>
        <begin position="73"/>
        <end position="93"/>
    </location>
</feature>
<dbReference type="SUPFAM" id="SSF53649">
    <property type="entry name" value="Alkaline phosphatase-like"/>
    <property type="match status" value="1"/>
</dbReference>
<dbReference type="InterPro" id="IPR000917">
    <property type="entry name" value="Sulfatase_N"/>
</dbReference>
<dbReference type="Pfam" id="PF00884">
    <property type="entry name" value="Sulfatase"/>
    <property type="match status" value="1"/>
</dbReference>
<comment type="subcellular location">
    <subcellularLocation>
        <location evidence="1">Cell membrane</location>
        <topology evidence="1">Multi-pass membrane protein</topology>
    </subcellularLocation>
</comment>
<evidence type="ECO:0000313" key="10">
    <source>
        <dbReference type="Proteomes" id="UP000184404"/>
    </source>
</evidence>
<keyword evidence="9" id="KW-0808">Transferase</keyword>
<dbReference type="Proteomes" id="UP000184404">
    <property type="component" value="Unassembled WGS sequence"/>
</dbReference>
<feature type="transmembrane region" description="Helical" evidence="7">
    <location>
        <begin position="100"/>
        <end position="123"/>
    </location>
</feature>
<proteinExistence type="predicted"/>
<dbReference type="STRING" id="1123243.SAMN02745190_02039"/>
<evidence type="ECO:0000256" key="5">
    <source>
        <dbReference type="ARBA" id="ARBA00022989"/>
    </source>
</evidence>
<dbReference type="EMBL" id="FQUG01000008">
    <property type="protein sequence ID" value="SHF18116.1"/>
    <property type="molecule type" value="Genomic_DNA"/>
</dbReference>
<feature type="transmembrane region" description="Helical" evidence="7">
    <location>
        <begin position="143"/>
        <end position="171"/>
    </location>
</feature>
<evidence type="ECO:0000256" key="2">
    <source>
        <dbReference type="ARBA" id="ARBA00004936"/>
    </source>
</evidence>
<keyword evidence="10" id="KW-1185">Reference proteome</keyword>
<gene>
    <name evidence="9" type="ORF">SAMN02745190_02039</name>
</gene>
<feature type="transmembrane region" description="Helical" evidence="7">
    <location>
        <begin position="191"/>
        <end position="212"/>
    </location>
</feature>
<feature type="transmembrane region" description="Helical" evidence="7">
    <location>
        <begin position="30"/>
        <end position="53"/>
    </location>
</feature>
<evidence type="ECO:0000256" key="1">
    <source>
        <dbReference type="ARBA" id="ARBA00004651"/>
    </source>
</evidence>
<dbReference type="PANTHER" id="PTHR47371:SF3">
    <property type="entry name" value="PHOSPHOGLYCEROL TRANSFERASE I"/>
    <property type="match status" value="1"/>
</dbReference>
<dbReference type="CDD" id="cd16015">
    <property type="entry name" value="LTA_synthase"/>
    <property type="match status" value="1"/>
</dbReference>
<dbReference type="RefSeq" id="WP_234988318.1">
    <property type="nucleotide sequence ID" value="NZ_FQUG01000008.1"/>
</dbReference>
<keyword evidence="4 7" id="KW-0812">Transmembrane</keyword>
<evidence type="ECO:0000256" key="6">
    <source>
        <dbReference type="ARBA" id="ARBA00023136"/>
    </source>
</evidence>
<evidence type="ECO:0000256" key="7">
    <source>
        <dbReference type="SAM" id="Phobius"/>
    </source>
</evidence>
<feature type="domain" description="Sulfatase N-terminal" evidence="8">
    <location>
        <begin position="304"/>
        <end position="584"/>
    </location>
</feature>
<dbReference type="InterPro" id="IPR017850">
    <property type="entry name" value="Alkaline_phosphatase_core_sf"/>
</dbReference>
<reference evidence="9 10" key="1">
    <citation type="submission" date="2016-11" db="EMBL/GenBank/DDBJ databases">
        <authorList>
            <person name="Jaros S."/>
            <person name="Januszkiewicz K."/>
            <person name="Wedrychowicz H."/>
        </authorList>
    </citation>
    <scope>NUCLEOTIDE SEQUENCE [LARGE SCALE GENOMIC DNA]</scope>
    <source>
        <strain evidence="9 10">DSM 10502</strain>
    </source>
</reference>
<keyword evidence="3" id="KW-1003">Cell membrane</keyword>
<name>A0A1M4ZKL2_9FIRM</name>
<dbReference type="GO" id="GO:0005886">
    <property type="term" value="C:plasma membrane"/>
    <property type="evidence" value="ECO:0007669"/>
    <property type="project" value="UniProtKB-SubCell"/>
</dbReference>
<sequence length="674" mass="75391">MRIEQHAEGGVFRQPGEKLFLEIERGLKVYFVYALVLSLFRILFIAGMTEYMLPETGTGDVFTALWRGFRLSMQTAGGFALAVFAPAAVLSLVSDTAAKYVLRILHGIGLLILSIGFIGRFPYYRQFHSGYNQLLFNTANDDVWALFLSLVYEYNLPLRFAAACLLAYVLWRLSTAFIEWEMPLQSLSGTALWVCRGVTVVGIGFLVQLSVFGGSFGWQTAVDWENAGVTRDPLLNEAVLDDAQAVYRGYTMNHRLLACNGLDFTTDEVRRLAAKLANRPADTDDLDVYLTRTAKGGKIEKPKHIFVIIGESFANWPLLSKYKELHIADGTREIINGSDSAYCSSFLPNGGATISAVTGITTGFADANLYLTTMPEAFAEPYSTAPAPQFKELGYTTEFWYAGPASWERIGAFVKAQGYDRFYSEGDIGDVPRSVWGVDDEYLYAKILNTVKADEAGLHVILNVSNHSPYGIDVEGKGFDKEKTRQALPQNAREDEELLRELGHYWYADRELSKFIKDAKKKFPDSLFVIIGDHADRYNIQKTPPTYERFTVPFIMTGKGVRQYMLPEQAAGSQIDVMPTIIELIAPEGFTYHALGQSMMKNKYGVNYMLWVTENAIGKADTVPLVPESFDGRSTPASINEEALQDYINAIRSISWYRAKYGPILDETKLIGRE</sequence>
<evidence type="ECO:0000259" key="8">
    <source>
        <dbReference type="Pfam" id="PF00884"/>
    </source>
</evidence>
<evidence type="ECO:0000256" key="4">
    <source>
        <dbReference type="ARBA" id="ARBA00022692"/>
    </source>
</evidence>
<evidence type="ECO:0000256" key="3">
    <source>
        <dbReference type="ARBA" id="ARBA00022475"/>
    </source>
</evidence>
<accession>A0A1M4ZKL2</accession>
<dbReference type="GO" id="GO:0016740">
    <property type="term" value="F:transferase activity"/>
    <property type="evidence" value="ECO:0007669"/>
    <property type="project" value="UniProtKB-KW"/>
</dbReference>
<comment type="pathway">
    <text evidence="2">Cell wall biogenesis; lipoteichoic acid biosynthesis.</text>
</comment>
<dbReference type="InterPro" id="IPR050448">
    <property type="entry name" value="OpgB/LTA_synthase_biosynth"/>
</dbReference>
<dbReference type="AlphaFoldDB" id="A0A1M4ZKL2"/>
<evidence type="ECO:0000313" key="9">
    <source>
        <dbReference type="EMBL" id="SHF18116.1"/>
    </source>
</evidence>
<protein>
    <submittedName>
        <fullName evidence="9">Phosphoglycerol transferase MdoB</fullName>
    </submittedName>
</protein>
<dbReference type="Gene3D" id="3.40.720.10">
    <property type="entry name" value="Alkaline Phosphatase, subunit A"/>
    <property type="match status" value="1"/>
</dbReference>
<keyword evidence="5 7" id="KW-1133">Transmembrane helix</keyword>